<dbReference type="OrthoDB" id="799010at2"/>
<dbReference type="Proteomes" id="UP000321479">
    <property type="component" value="Chromosome"/>
</dbReference>
<dbReference type="EMBL" id="CP042436">
    <property type="protein sequence ID" value="QEC62483.1"/>
    <property type="molecule type" value="Genomic_DNA"/>
</dbReference>
<evidence type="ECO:0000313" key="2">
    <source>
        <dbReference type="Proteomes" id="UP000321479"/>
    </source>
</evidence>
<proteinExistence type="predicted"/>
<reference evidence="1 2" key="1">
    <citation type="journal article" date="2017" name="Curr. Microbiol.">
        <title>Mucilaginibacter ginsenosidivorans sp. nov., Isolated from Soil of Ginseng Field.</title>
        <authorList>
            <person name="Kim M.M."/>
            <person name="Siddiqi M.Z."/>
            <person name="Im W.T."/>
        </authorList>
    </citation>
    <scope>NUCLEOTIDE SEQUENCE [LARGE SCALE GENOMIC DNA]</scope>
    <source>
        <strain evidence="1 2">Gsoil 3017</strain>
    </source>
</reference>
<accession>A0A5B8UU75</accession>
<evidence type="ECO:0000313" key="1">
    <source>
        <dbReference type="EMBL" id="QEC62483.1"/>
    </source>
</evidence>
<protein>
    <submittedName>
        <fullName evidence="1">Uncharacterized protein</fullName>
    </submittedName>
</protein>
<keyword evidence="2" id="KW-1185">Reference proteome</keyword>
<dbReference type="RefSeq" id="WP_147031060.1">
    <property type="nucleotide sequence ID" value="NZ_CP042436.1"/>
</dbReference>
<sequence>MVHWIDNPVFGYAVQIATELRYCEVIMRDHAYEVVFRSAFAEIQLDDNLNWQLTAGVPLPYSIITEIGHRIESVYM</sequence>
<dbReference type="KEGG" id="mgin:FRZ54_07745"/>
<organism evidence="1 2">
    <name type="scientific">Mucilaginibacter ginsenosidivorans</name>
    <dbReference type="NCBI Taxonomy" id="398053"/>
    <lineage>
        <taxon>Bacteria</taxon>
        <taxon>Pseudomonadati</taxon>
        <taxon>Bacteroidota</taxon>
        <taxon>Sphingobacteriia</taxon>
        <taxon>Sphingobacteriales</taxon>
        <taxon>Sphingobacteriaceae</taxon>
        <taxon>Mucilaginibacter</taxon>
    </lineage>
</organism>
<dbReference type="AlphaFoldDB" id="A0A5B8UU75"/>
<name>A0A5B8UU75_9SPHI</name>
<gene>
    <name evidence="1" type="ORF">FRZ54_07745</name>
</gene>